<name>A0A8S1THX8_PAROT</name>
<keyword evidence="3" id="KW-1185">Reference proteome</keyword>
<dbReference type="Proteomes" id="UP000683925">
    <property type="component" value="Unassembled WGS sequence"/>
</dbReference>
<sequence length="452" mass="54062">MGQSWGSPQKVQDNIISNERFLQEEVDAQLTPQKCPHLRHVIKYHFNQKKIEFECFPDFTKLKSLEELSLNNELENKDLKEIFKQLIEGLYELHKNNFIGRCLTLNCITYEKQTNKLNYGSYGFFHSADQLQFPPECLYKMINTYESDFWSIAKIMWQIYTKTNDYYGKSILELGKDLLAYKIEAQMININKEPTELVQLINKLLPVYCGQRMTIDELLEQKYLDFDQQKREQMKNFYKTYQFEHYFLKLMKKTHLRDPQKIFVYYIDLDNPICQEYRKEIFQILLTYIALQLSFHYPNNDEKKKDRYQKLVSTLSKYLTISSKILKDKLVLQEKGFLQNRDAFLKFRDEIVKSHDLAYKFEKFVIKEWLINFQELKGYDDEEILKIISFKLYQFRAQAAMPKSVSQRVLLNLLGNLKVSEDTMKDFNSGNLEGNLLKFLEKMKSIGDELQK</sequence>
<reference evidence="2" key="1">
    <citation type="submission" date="2021-01" db="EMBL/GenBank/DDBJ databases">
        <authorList>
            <consortium name="Genoscope - CEA"/>
            <person name="William W."/>
        </authorList>
    </citation>
    <scope>NUCLEOTIDE SEQUENCE</scope>
</reference>
<dbReference type="Pfam" id="PF00069">
    <property type="entry name" value="Pkinase"/>
    <property type="match status" value="1"/>
</dbReference>
<accession>A0A8S1THX8</accession>
<proteinExistence type="predicted"/>
<dbReference type="InterPro" id="IPR000719">
    <property type="entry name" value="Prot_kinase_dom"/>
</dbReference>
<protein>
    <recommendedName>
        <fullName evidence="1">Protein kinase domain-containing protein</fullName>
    </recommendedName>
</protein>
<dbReference type="GO" id="GO:0005524">
    <property type="term" value="F:ATP binding"/>
    <property type="evidence" value="ECO:0007669"/>
    <property type="project" value="InterPro"/>
</dbReference>
<dbReference type="OMA" id="KCPHLRH"/>
<dbReference type="EMBL" id="CAJJDP010000024">
    <property type="protein sequence ID" value="CAD8150692.1"/>
    <property type="molecule type" value="Genomic_DNA"/>
</dbReference>
<dbReference type="GO" id="GO:0004672">
    <property type="term" value="F:protein kinase activity"/>
    <property type="evidence" value="ECO:0007669"/>
    <property type="project" value="InterPro"/>
</dbReference>
<evidence type="ECO:0000313" key="2">
    <source>
        <dbReference type="EMBL" id="CAD8150692.1"/>
    </source>
</evidence>
<dbReference type="SMART" id="SM00220">
    <property type="entry name" value="S_TKc"/>
    <property type="match status" value="1"/>
</dbReference>
<organism evidence="2 3">
    <name type="scientific">Paramecium octaurelia</name>
    <dbReference type="NCBI Taxonomy" id="43137"/>
    <lineage>
        <taxon>Eukaryota</taxon>
        <taxon>Sar</taxon>
        <taxon>Alveolata</taxon>
        <taxon>Ciliophora</taxon>
        <taxon>Intramacronucleata</taxon>
        <taxon>Oligohymenophorea</taxon>
        <taxon>Peniculida</taxon>
        <taxon>Parameciidae</taxon>
        <taxon>Paramecium</taxon>
    </lineage>
</organism>
<comment type="caution">
    <text evidence="2">The sequence shown here is derived from an EMBL/GenBank/DDBJ whole genome shotgun (WGS) entry which is preliminary data.</text>
</comment>
<evidence type="ECO:0000313" key="3">
    <source>
        <dbReference type="Proteomes" id="UP000683925"/>
    </source>
</evidence>
<dbReference type="PROSITE" id="PS50011">
    <property type="entry name" value="PROTEIN_KINASE_DOM"/>
    <property type="match status" value="1"/>
</dbReference>
<dbReference type="AlphaFoldDB" id="A0A8S1THX8"/>
<evidence type="ECO:0000259" key="1">
    <source>
        <dbReference type="PROSITE" id="PS50011"/>
    </source>
</evidence>
<feature type="domain" description="Protein kinase" evidence="1">
    <location>
        <begin position="1"/>
        <end position="224"/>
    </location>
</feature>
<gene>
    <name evidence="2" type="ORF">POCTA_138.1.T0240071</name>
</gene>
<dbReference type="OrthoDB" id="307711at2759"/>